<evidence type="ECO:0008006" key="3">
    <source>
        <dbReference type="Google" id="ProtNLM"/>
    </source>
</evidence>
<accession>A0ABP6K8I7</accession>
<protein>
    <recommendedName>
        <fullName evidence="3">DNA primase/polymerase bifunctional N-terminal domain-containing protein</fullName>
    </recommendedName>
</protein>
<name>A0ABP6K8I7_9ACTN</name>
<sequence length="173" mass="19365">MWDAIWMRSVEWLAAAAPDPRACKRQWEVDPGPVLLEAGRRWNVLSTPEHLGLLALEVLWGDRTRTPGATLLHRKVRRIGFFLPCDADDEWFGTGLRYAQRGCWVAVPPPYRESGDLEWIIPPNGENNLYAPEVLEAALRAATTAQTLWTIALEGQRLPSLPAPPDPTPKALP</sequence>
<comment type="caution">
    <text evidence="1">The sequence shown here is derived from an EMBL/GenBank/DDBJ whole genome shotgun (WGS) entry which is preliminary data.</text>
</comment>
<proteinExistence type="predicted"/>
<evidence type="ECO:0000313" key="1">
    <source>
        <dbReference type="EMBL" id="GAA2971716.1"/>
    </source>
</evidence>
<organism evidence="1 2">
    <name type="scientific">Streptomyces enissocaesilis</name>
    <dbReference type="NCBI Taxonomy" id="332589"/>
    <lineage>
        <taxon>Bacteria</taxon>
        <taxon>Bacillati</taxon>
        <taxon>Actinomycetota</taxon>
        <taxon>Actinomycetes</taxon>
        <taxon>Kitasatosporales</taxon>
        <taxon>Streptomycetaceae</taxon>
        <taxon>Streptomyces</taxon>
        <taxon>Streptomyces rochei group</taxon>
    </lineage>
</organism>
<gene>
    <name evidence="1" type="ORF">GCM10010446_65480</name>
</gene>
<dbReference type="EMBL" id="BAAAUD010000105">
    <property type="protein sequence ID" value="GAA2971716.1"/>
    <property type="molecule type" value="Genomic_DNA"/>
</dbReference>
<keyword evidence="2" id="KW-1185">Reference proteome</keyword>
<evidence type="ECO:0000313" key="2">
    <source>
        <dbReference type="Proteomes" id="UP001500403"/>
    </source>
</evidence>
<reference evidence="2" key="1">
    <citation type="journal article" date="2019" name="Int. J. Syst. Evol. Microbiol.">
        <title>The Global Catalogue of Microorganisms (GCM) 10K type strain sequencing project: providing services to taxonomists for standard genome sequencing and annotation.</title>
        <authorList>
            <consortium name="The Broad Institute Genomics Platform"/>
            <consortium name="The Broad Institute Genome Sequencing Center for Infectious Disease"/>
            <person name="Wu L."/>
            <person name="Ma J."/>
        </authorList>
    </citation>
    <scope>NUCLEOTIDE SEQUENCE [LARGE SCALE GENOMIC DNA]</scope>
    <source>
        <strain evidence="2">JCM 9088</strain>
    </source>
</reference>
<dbReference type="Proteomes" id="UP001500403">
    <property type="component" value="Unassembled WGS sequence"/>
</dbReference>